<accession>A0A2N8RCW6</accession>
<dbReference type="Pfam" id="PF08238">
    <property type="entry name" value="Sel1"/>
    <property type="match status" value="3"/>
</dbReference>
<dbReference type="InterPro" id="IPR011990">
    <property type="entry name" value="TPR-like_helical_dom_sf"/>
</dbReference>
<dbReference type="InterPro" id="IPR006597">
    <property type="entry name" value="Sel1-like"/>
</dbReference>
<reference evidence="1 2" key="1">
    <citation type="submission" date="2018-01" db="EMBL/GenBank/DDBJ databases">
        <title>Denitrification phenotypes of diverse strains of Pseudomonas stutzeri.</title>
        <authorList>
            <person name="Milligan D.A."/>
            <person name="Bergaust L."/>
            <person name="Bakken L.R."/>
            <person name="Frostegard A."/>
        </authorList>
    </citation>
    <scope>NUCLEOTIDE SEQUENCE [LARGE SCALE GENOMIC DNA]</scope>
    <source>
        <strain evidence="1 2">CCUG 44592</strain>
    </source>
</reference>
<dbReference type="Proteomes" id="UP000236003">
    <property type="component" value="Unassembled WGS sequence"/>
</dbReference>
<dbReference type="EMBL" id="POUM01000011">
    <property type="protein sequence ID" value="PNF58913.1"/>
    <property type="molecule type" value="Genomic_DNA"/>
</dbReference>
<organism evidence="1 2">
    <name type="scientific">Stutzerimonas stutzeri</name>
    <name type="common">Pseudomonas stutzeri</name>
    <dbReference type="NCBI Taxonomy" id="316"/>
    <lineage>
        <taxon>Bacteria</taxon>
        <taxon>Pseudomonadati</taxon>
        <taxon>Pseudomonadota</taxon>
        <taxon>Gammaproteobacteria</taxon>
        <taxon>Pseudomonadales</taxon>
        <taxon>Pseudomonadaceae</taxon>
        <taxon>Stutzerimonas</taxon>
    </lineage>
</organism>
<dbReference type="RefSeq" id="WP_102820873.1">
    <property type="nucleotide sequence ID" value="NZ_JAMOHR010000010.1"/>
</dbReference>
<proteinExistence type="predicted"/>
<dbReference type="PROSITE" id="PS51257">
    <property type="entry name" value="PROKAR_LIPOPROTEIN"/>
    <property type="match status" value="1"/>
</dbReference>
<evidence type="ECO:0000313" key="2">
    <source>
        <dbReference type="Proteomes" id="UP000236003"/>
    </source>
</evidence>
<dbReference type="SUPFAM" id="SSF81901">
    <property type="entry name" value="HCP-like"/>
    <property type="match status" value="1"/>
</dbReference>
<dbReference type="AlphaFoldDB" id="A0A2N8RCW6"/>
<name>A0A2N8RCW6_STUST</name>
<gene>
    <name evidence="1" type="ORF">CXK99_13350</name>
</gene>
<protein>
    <recommendedName>
        <fullName evidence="3">Sel1 repeat family protein</fullName>
    </recommendedName>
</protein>
<dbReference type="PANTHER" id="PTHR11102:SF160">
    <property type="entry name" value="ERAD-ASSOCIATED E3 UBIQUITIN-PROTEIN LIGASE COMPONENT HRD3"/>
    <property type="match status" value="1"/>
</dbReference>
<dbReference type="PANTHER" id="PTHR11102">
    <property type="entry name" value="SEL-1-LIKE PROTEIN"/>
    <property type="match status" value="1"/>
</dbReference>
<evidence type="ECO:0008006" key="3">
    <source>
        <dbReference type="Google" id="ProtNLM"/>
    </source>
</evidence>
<sequence length="240" mass="26995">MRFLTLLSLSILLYGCDKPATFDEAETIYQSGALADAITAYVPLAEAGDYRAQLRLGSILLEEGEHQNLEKSASYFMKAADQGDVDALWHVGHRYWTGRGLPENIALAEKYLLKAAEAGSPRAMDNLGLIYYLRDGAESKLVTALAAKGWYRRAFQYGDASAARRIQLMHFEKQTLEDPVEAAAWKQAYQLALDEIPDSDPYQFLDQTQRIEARTRGYKYFSEYGTKKKPDTFLSLNKGP</sequence>
<evidence type="ECO:0000313" key="1">
    <source>
        <dbReference type="EMBL" id="PNF58913.1"/>
    </source>
</evidence>
<dbReference type="InterPro" id="IPR050767">
    <property type="entry name" value="Sel1_AlgK"/>
</dbReference>
<dbReference type="Gene3D" id="1.25.40.10">
    <property type="entry name" value="Tetratricopeptide repeat domain"/>
    <property type="match status" value="1"/>
</dbReference>
<comment type="caution">
    <text evidence="1">The sequence shown here is derived from an EMBL/GenBank/DDBJ whole genome shotgun (WGS) entry which is preliminary data.</text>
</comment>
<dbReference type="SMART" id="SM00671">
    <property type="entry name" value="SEL1"/>
    <property type="match status" value="3"/>
</dbReference>